<dbReference type="GO" id="GO:0005829">
    <property type="term" value="C:cytosol"/>
    <property type="evidence" value="ECO:0007669"/>
    <property type="project" value="TreeGrafter"/>
</dbReference>
<dbReference type="PANTHER" id="PTHR43421:SF1">
    <property type="entry name" value="METALLOPROTEASE PMBA"/>
    <property type="match status" value="1"/>
</dbReference>
<dbReference type="AlphaFoldDB" id="A0A8T5UWK7"/>
<gene>
    <name evidence="4" type="ORF">K8N75_05790</name>
</gene>
<dbReference type="SUPFAM" id="SSF111283">
    <property type="entry name" value="Putative modulator of DNA gyrase, PmbA/TldD"/>
    <property type="match status" value="1"/>
</dbReference>
<accession>A0A8T5UWK7</accession>
<dbReference type="Gene3D" id="3.30.2290.10">
    <property type="entry name" value="PmbA/TldD superfamily"/>
    <property type="match status" value="1"/>
</dbReference>
<evidence type="ECO:0000259" key="3">
    <source>
        <dbReference type="Pfam" id="PF19290"/>
    </source>
</evidence>
<sequence>MMHNIANQALDLALKYTDQAEIYVEKEEGVNVDIKKDKVDFAKEAFTFGLGVRVILDGRMGFSYTTNLDNIEPIVKSAIFNAKANEIDENFAFAPKSEYPNIKGIFDSKIEYLDLEDIIGFGNIMLDTVLDEKCEPTSGGFSTGYSKFIIANSEGTVAQDVSSIFSGYISVNVDDGENVSTASEYDASRYLDINPVQIAEKACTIAKDSRNGKPIETKDFPVILDHHAASGLVATFSSALNADNVQRGRSVFADKIGKEVVSSSLSIYDDGTLEGGLQSAVSDGEGISSQKTPLIENGLLKNFMYDIYTSKKGGVESTGNGMRSSYGDVPAVGLSNFILEFDDIKDISEIDNGVLVTDILGAHTANPISGDFSVEAMNAFKIENGELKHPVKKAMLSGNIFQAMKAASAGSAEVRKIGPFVLPTILIENLRVVG</sequence>
<evidence type="ECO:0000259" key="1">
    <source>
        <dbReference type="Pfam" id="PF01523"/>
    </source>
</evidence>
<dbReference type="InterPro" id="IPR047657">
    <property type="entry name" value="PmbA"/>
</dbReference>
<dbReference type="InterPro" id="IPR002510">
    <property type="entry name" value="Metalloprtase-TldD/E_N"/>
</dbReference>
<dbReference type="GO" id="GO:0006508">
    <property type="term" value="P:proteolysis"/>
    <property type="evidence" value="ECO:0007669"/>
    <property type="project" value="InterPro"/>
</dbReference>
<dbReference type="Pfam" id="PF19290">
    <property type="entry name" value="PmbA_TldD_2nd"/>
    <property type="match status" value="1"/>
</dbReference>
<dbReference type="Proteomes" id="UP000825933">
    <property type="component" value="Unassembled WGS sequence"/>
</dbReference>
<dbReference type="InterPro" id="IPR036059">
    <property type="entry name" value="TldD/PmbA_sf"/>
</dbReference>
<dbReference type="PANTHER" id="PTHR43421">
    <property type="entry name" value="METALLOPROTEASE PMBA"/>
    <property type="match status" value="1"/>
</dbReference>
<dbReference type="InterPro" id="IPR045569">
    <property type="entry name" value="Metalloprtase-TldD/E_C"/>
</dbReference>
<protein>
    <submittedName>
        <fullName evidence="4">TldD/PmbA family protein</fullName>
    </submittedName>
</protein>
<dbReference type="InterPro" id="IPR045570">
    <property type="entry name" value="Metalloprtase-TldD/E_cen_dom"/>
</dbReference>
<dbReference type="RefSeq" id="WP_223791166.1">
    <property type="nucleotide sequence ID" value="NZ_JAIOUQ010000007.1"/>
</dbReference>
<dbReference type="Pfam" id="PF01523">
    <property type="entry name" value="PmbA_TldD_1st"/>
    <property type="match status" value="1"/>
</dbReference>
<feature type="domain" description="Metalloprotease TldD/E central" evidence="3">
    <location>
        <begin position="113"/>
        <end position="209"/>
    </location>
</feature>
<feature type="domain" description="Metalloprotease TldD/E N-terminal" evidence="1">
    <location>
        <begin position="20"/>
        <end position="82"/>
    </location>
</feature>
<reference evidence="5" key="1">
    <citation type="journal article" date="2022" name="Microbiol. Resour. Announc.">
        <title>Draft Genome Sequence of a Methanogenic Archaeon from West Spitsbergen Permafrost.</title>
        <authorList>
            <person name="Trubitsyn V."/>
            <person name="Rivkina E."/>
            <person name="Shcherbakova V."/>
        </authorList>
    </citation>
    <scope>NUCLEOTIDE SEQUENCE [LARGE SCALE GENOMIC DNA]</scope>
    <source>
        <strain evidence="5">VT</strain>
    </source>
</reference>
<dbReference type="EMBL" id="JAIOUQ010000007">
    <property type="protein sequence ID" value="MBZ2165550.1"/>
    <property type="molecule type" value="Genomic_DNA"/>
</dbReference>
<dbReference type="InterPro" id="IPR035068">
    <property type="entry name" value="TldD/PmbA_N"/>
</dbReference>
<dbReference type="GO" id="GO:0008237">
    <property type="term" value="F:metallopeptidase activity"/>
    <property type="evidence" value="ECO:0007669"/>
    <property type="project" value="InterPro"/>
</dbReference>
<name>A0A8T5UWK7_9EURY</name>
<keyword evidence="5" id="KW-1185">Reference proteome</keyword>
<evidence type="ECO:0000313" key="5">
    <source>
        <dbReference type="Proteomes" id="UP000825933"/>
    </source>
</evidence>
<evidence type="ECO:0000259" key="2">
    <source>
        <dbReference type="Pfam" id="PF19289"/>
    </source>
</evidence>
<feature type="domain" description="Metalloprotease TldD/E C-terminal" evidence="2">
    <location>
        <begin position="218"/>
        <end position="434"/>
    </location>
</feature>
<organism evidence="4 5">
    <name type="scientific">Methanobacterium spitsbergense</name>
    <dbReference type="NCBI Taxonomy" id="2874285"/>
    <lineage>
        <taxon>Archaea</taxon>
        <taxon>Methanobacteriati</taxon>
        <taxon>Methanobacteriota</taxon>
        <taxon>Methanomada group</taxon>
        <taxon>Methanobacteria</taxon>
        <taxon>Methanobacteriales</taxon>
        <taxon>Methanobacteriaceae</taxon>
        <taxon>Methanobacterium</taxon>
    </lineage>
</organism>
<evidence type="ECO:0000313" key="4">
    <source>
        <dbReference type="EMBL" id="MBZ2165550.1"/>
    </source>
</evidence>
<proteinExistence type="predicted"/>
<dbReference type="Pfam" id="PF19289">
    <property type="entry name" value="PmbA_TldD_3rd"/>
    <property type="match status" value="1"/>
</dbReference>
<comment type="caution">
    <text evidence="4">The sequence shown here is derived from an EMBL/GenBank/DDBJ whole genome shotgun (WGS) entry which is preliminary data.</text>
</comment>